<dbReference type="Pfam" id="PF00327">
    <property type="entry name" value="Ribosomal_L30"/>
    <property type="match status" value="1"/>
</dbReference>
<dbReference type="SUPFAM" id="SSF55129">
    <property type="entry name" value="Ribosomal protein L30p/L7e"/>
    <property type="match status" value="1"/>
</dbReference>
<dbReference type="PROSITE" id="PS00634">
    <property type="entry name" value="RIBOSOMAL_L30"/>
    <property type="match status" value="1"/>
</dbReference>
<keyword evidence="7" id="KW-1185">Reference proteome</keyword>
<dbReference type="FunFam" id="3.30.1390.20:FF:000002">
    <property type="entry name" value="60S ribosomal protein L7"/>
    <property type="match status" value="1"/>
</dbReference>
<evidence type="ECO:0000259" key="4">
    <source>
        <dbReference type="Pfam" id="PF00327"/>
    </source>
</evidence>
<organism evidence="6 7">
    <name type="scientific">Helicocarpus griseus UAMH5409</name>
    <dbReference type="NCBI Taxonomy" id="1447875"/>
    <lineage>
        <taxon>Eukaryota</taxon>
        <taxon>Fungi</taxon>
        <taxon>Dikarya</taxon>
        <taxon>Ascomycota</taxon>
        <taxon>Pezizomycotina</taxon>
        <taxon>Eurotiomycetes</taxon>
        <taxon>Eurotiomycetidae</taxon>
        <taxon>Onygenales</taxon>
        <taxon>Ajellomycetaceae</taxon>
        <taxon>Helicocarpus</taxon>
    </lineage>
</organism>
<dbReference type="AlphaFoldDB" id="A0A2B7Y604"/>
<dbReference type="Proteomes" id="UP000223968">
    <property type="component" value="Unassembled WGS sequence"/>
</dbReference>
<evidence type="ECO:0000259" key="5">
    <source>
        <dbReference type="Pfam" id="PF08079"/>
    </source>
</evidence>
<proteinExistence type="inferred from homology"/>
<sequence>MWRYKLQFLHSTSTVPTKDQVLVPETLLKKRKSQEQARAAANAELAKRKQANKEKRAVIFKRAESYVKEYRDAEREKIRLARIAKQSGNFEVPAEPKLVFVVRIKGINKIAPKPRKILQLLRLLQINNGVFIRLTKATQEMLTIVNPYIAYGYPNLKTVRELIYKRGYGKVNKQRVALSDNQVIEENLGKYGIVCMEDLIHEIYTVGPNFKQACNFLWPFKLSNPTGGFRTRKFKHFVEGGDLGNREENINALIKQMN</sequence>
<dbReference type="InterPro" id="IPR036919">
    <property type="entry name" value="Ribo_uL30_ferredoxin-like_sf"/>
</dbReference>
<dbReference type="InterPro" id="IPR016082">
    <property type="entry name" value="Ribosomal_uL30_ferredoxin-like"/>
</dbReference>
<dbReference type="InterPro" id="IPR005998">
    <property type="entry name" value="Ribosomal_uL30_euk"/>
</dbReference>
<dbReference type="PANTHER" id="PTHR11524:SF16">
    <property type="entry name" value="LARGE RIBOSOMAL SUBUNIT PROTEIN UL30"/>
    <property type="match status" value="1"/>
</dbReference>
<keyword evidence="3" id="KW-0687">Ribonucleoprotein</keyword>
<dbReference type="Pfam" id="PF08079">
    <property type="entry name" value="Ribosomal_L30_N"/>
    <property type="match status" value="1"/>
</dbReference>
<dbReference type="FunFam" id="3.30.1390.20:FF:000003">
    <property type="entry name" value="60S ribosomal protein L7"/>
    <property type="match status" value="1"/>
</dbReference>
<evidence type="ECO:0000313" key="6">
    <source>
        <dbReference type="EMBL" id="PGH16670.1"/>
    </source>
</evidence>
<evidence type="ECO:0000256" key="2">
    <source>
        <dbReference type="ARBA" id="ARBA00022980"/>
    </source>
</evidence>
<dbReference type="OrthoDB" id="28644at2759"/>
<dbReference type="InterPro" id="IPR012988">
    <property type="entry name" value="Ribosomal_uL30_N_euk"/>
</dbReference>
<dbReference type="PANTHER" id="PTHR11524">
    <property type="entry name" value="60S RIBOSOMAL PROTEIN L7"/>
    <property type="match status" value="1"/>
</dbReference>
<dbReference type="InterPro" id="IPR035808">
    <property type="entry name" value="Ribosomal_uL30_euk_arc"/>
</dbReference>
<evidence type="ECO:0000256" key="3">
    <source>
        <dbReference type="ARBA" id="ARBA00023274"/>
    </source>
</evidence>
<dbReference type="InterPro" id="IPR018038">
    <property type="entry name" value="Ribosomal_uL30_CS"/>
</dbReference>
<comment type="similarity">
    <text evidence="1">Belongs to the universal ribosomal protein uL30 family.</text>
</comment>
<evidence type="ECO:0000256" key="1">
    <source>
        <dbReference type="ARBA" id="ARBA00007594"/>
    </source>
</evidence>
<dbReference type="GO" id="GO:0003735">
    <property type="term" value="F:structural constituent of ribosome"/>
    <property type="evidence" value="ECO:0007669"/>
    <property type="project" value="TreeGrafter"/>
</dbReference>
<dbReference type="InterPro" id="IPR039699">
    <property type="entry name" value="Ribosomal_uL30"/>
</dbReference>
<accession>A0A2B7Y604</accession>
<protein>
    <submittedName>
        <fullName evidence="6">60S ribosomal protein L7</fullName>
    </submittedName>
</protein>
<dbReference type="EMBL" id="PDNB01000015">
    <property type="protein sequence ID" value="PGH16670.1"/>
    <property type="molecule type" value="Genomic_DNA"/>
</dbReference>
<reference evidence="6 7" key="1">
    <citation type="submission" date="2017-10" db="EMBL/GenBank/DDBJ databases">
        <title>Comparative genomics in systemic dimorphic fungi from Ajellomycetaceae.</title>
        <authorList>
            <person name="Munoz J.F."/>
            <person name="Mcewen J.G."/>
            <person name="Clay O.K."/>
            <person name="Cuomo C.A."/>
        </authorList>
    </citation>
    <scope>NUCLEOTIDE SEQUENCE [LARGE SCALE GENOMIC DNA]</scope>
    <source>
        <strain evidence="6 7">UAMH5409</strain>
    </source>
</reference>
<keyword evidence="2 6" id="KW-0689">Ribosomal protein</keyword>
<comment type="caution">
    <text evidence="6">The sequence shown here is derived from an EMBL/GenBank/DDBJ whole genome shotgun (WGS) entry which is preliminary data.</text>
</comment>
<feature type="domain" description="Large ribosomal subunit protein uL30-like ferredoxin-like fold" evidence="4">
    <location>
        <begin position="99"/>
        <end position="149"/>
    </location>
</feature>
<dbReference type="NCBIfam" id="TIGR01310">
    <property type="entry name" value="uL30_euk"/>
    <property type="match status" value="1"/>
</dbReference>
<dbReference type="STRING" id="1447875.A0A2B7Y604"/>
<dbReference type="GO" id="GO:0022625">
    <property type="term" value="C:cytosolic large ribosomal subunit"/>
    <property type="evidence" value="ECO:0007669"/>
    <property type="project" value="TreeGrafter"/>
</dbReference>
<dbReference type="GO" id="GO:0000463">
    <property type="term" value="P:maturation of LSU-rRNA from tricistronic rRNA transcript (SSU-rRNA, 5.8S rRNA, LSU-rRNA)"/>
    <property type="evidence" value="ECO:0007669"/>
    <property type="project" value="TreeGrafter"/>
</dbReference>
<dbReference type="CDD" id="cd01657">
    <property type="entry name" value="Ribosomal_L7_archeal_euk"/>
    <property type="match status" value="1"/>
</dbReference>
<gene>
    <name evidence="6" type="ORF">AJ79_01542</name>
</gene>
<evidence type="ECO:0000313" key="7">
    <source>
        <dbReference type="Proteomes" id="UP000223968"/>
    </source>
</evidence>
<name>A0A2B7Y604_9EURO</name>
<feature type="domain" description="Large ribosomal subunit protein uL30 N-terminal eukaryotes" evidence="5">
    <location>
        <begin position="23"/>
        <end position="94"/>
    </location>
</feature>
<dbReference type="Gene3D" id="3.30.1390.20">
    <property type="entry name" value="Ribosomal protein L30, ferredoxin-like fold domain"/>
    <property type="match status" value="2"/>
</dbReference>
<dbReference type="GO" id="GO:0003723">
    <property type="term" value="F:RNA binding"/>
    <property type="evidence" value="ECO:0007669"/>
    <property type="project" value="InterPro"/>
</dbReference>